<dbReference type="PANTHER" id="PTHR43818">
    <property type="entry name" value="BCDNA.GH03377"/>
    <property type="match status" value="1"/>
</dbReference>
<dbReference type="InterPro" id="IPR000683">
    <property type="entry name" value="Gfo/Idh/MocA-like_OxRdtase_N"/>
</dbReference>
<dbReference type="InterPro" id="IPR050463">
    <property type="entry name" value="Gfo/Idh/MocA_oxidrdct_glycsds"/>
</dbReference>
<gene>
    <name evidence="4" type="ORF">QBE54_02285</name>
</gene>
<evidence type="ECO:0000259" key="2">
    <source>
        <dbReference type="Pfam" id="PF01408"/>
    </source>
</evidence>
<organism evidence="4 5">
    <name type="scientific">Thermatribacter velox</name>
    <dbReference type="NCBI Taxonomy" id="3039681"/>
    <lineage>
        <taxon>Bacteria</taxon>
        <taxon>Pseudomonadati</taxon>
        <taxon>Atribacterota</taxon>
        <taxon>Atribacteria</taxon>
        <taxon>Atribacterales</taxon>
        <taxon>Thermatribacteraceae</taxon>
        <taxon>Thermatribacter</taxon>
    </lineage>
</organism>
<dbReference type="InterPro" id="IPR036291">
    <property type="entry name" value="NAD(P)-bd_dom_sf"/>
</dbReference>
<dbReference type="EMBL" id="CP121689">
    <property type="protein sequence ID" value="WZL76582.1"/>
    <property type="molecule type" value="Genomic_DNA"/>
</dbReference>
<evidence type="ECO:0000313" key="5">
    <source>
        <dbReference type="Proteomes" id="UP001461341"/>
    </source>
</evidence>
<dbReference type="Pfam" id="PF22725">
    <property type="entry name" value="GFO_IDH_MocA_C3"/>
    <property type="match status" value="1"/>
</dbReference>
<dbReference type="Pfam" id="PF01408">
    <property type="entry name" value="GFO_IDH_MocA"/>
    <property type="match status" value="1"/>
</dbReference>
<name>A0ABZ2YCN7_9BACT</name>
<dbReference type="Proteomes" id="UP001461341">
    <property type="component" value="Chromosome"/>
</dbReference>
<dbReference type="Gene3D" id="3.30.360.10">
    <property type="entry name" value="Dihydrodipicolinate Reductase, domain 2"/>
    <property type="match status" value="1"/>
</dbReference>
<protein>
    <submittedName>
        <fullName evidence="4">Gfo/Idh/MocA family oxidoreductase</fullName>
    </submittedName>
</protein>
<feature type="domain" description="Gfo/Idh/MocA-like oxidoreductase N-terminal" evidence="2">
    <location>
        <begin position="5"/>
        <end position="126"/>
    </location>
</feature>
<proteinExistence type="predicted"/>
<keyword evidence="5" id="KW-1185">Reference proteome</keyword>
<evidence type="ECO:0000256" key="1">
    <source>
        <dbReference type="ARBA" id="ARBA00023002"/>
    </source>
</evidence>
<evidence type="ECO:0000313" key="4">
    <source>
        <dbReference type="EMBL" id="WZL76582.1"/>
    </source>
</evidence>
<sequence>MDRVGVGIVGFGFIGRIHALAFSSLPYYYHGLPLLPEIRGICTLRPETARKAQEETGVPFVTSTFEELVERKDIDIVVVAVPNALHRRVVERAALCGKAVYCDKPLAANLDEASSMWQVVKNSGIPFGMAFQNRFAPAILKAKSLLEEGRLGRIFRIRALYLHSGYINPERPISWRMQKELAGGGALADLGSHLIDLIHFLVGDFQLLSAWGETFIKERPSLDDALKKERVTVDDWALIDFRLSEGGWGSIECSRFATGSCDELRIEIEGSKGALRYNSMQPNFLEFYDTQDPGGALGGQRGFKALEVVQQYPPPSALPGKFAVGWVRSHIACVHDFILRLSGRESFGATIDDGLRVQEVLHSAYTLMGL</sequence>
<dbReference type="RefSeq" id="WP_369018746.1">
    <property type="nucleotide sequence ID" value="NZ_CP121689.1"/>
</dbReference>
<accession>A0ABZ2YCN7</accession>
<dbReference type="PANTHER" id="PTHR43818:SF11">
    <property type="entry name" value="BCDNA.GH03377"/>
    <property type="match status" value="1"/>
</dbReference>
<reference evidence="4 5" key="1">
    <citation type="submission" date="2023-03" db="EMBL/GenBank/DDBJ databases">
        <title>Novel Species.</title>
        <authorList>
            <person name="Ma S."/>
        </authorList>
    </citation>
    <scope>NUCLEOTIDE SEQUENCE [LARGE SCALE GENOMIC DNA]</scope>
    <source>
        <strain evidence="4 5">B11</strain>
    </source>
</reference>
<dbReference type="SUPFAM" id="SSF55347">
    <property type="entry name" value="Glyceraldehyde-3-phosphate dehydrogenase-like, C-terminal domain"/>
    <property type="match status" value="1"/>
</dbReference>
<dbReference type="InterPro" id="IPR055170">
    <property type="entry name" value="GFO_IDH_MocA-like_dom"/>
</dbReference>
<evidence type="ECO:0000259" key="3">
    <source>
        <dbReference type="Pfam" id="PF22725"/>
    </source>
</evidence>
<feature type="domain" description="GFO/IDH/MocA-like oxidoreductase" evidence="3">
    <location>
        <begin position="140"/>
        <end position="276"/>
    </location>
</feature>
<dbReference type="Gene3D" id="3.40.50.720">
    <property type="entry name" value="NAD(P)-binding Rossmann-like Domain"/>
    <property type="match status" value="1"/>
</dbReference>
<dbReference type="SUPFAM" id="SSF51735">
    <property type="entry name" value="NAD(P)-binding Rossmann-fold domains"/>
    <property type="match status" value="1"/>
</dbReference>
<keyword evidence="1" id="KW-0560">Oxidoreductase</keyword>